<dbReference type="Pfam" id="PF19867">
    <property type="entry name" value="DUF6340"/>
    <property type="match status" value="1"/>
</dbReference>
<dbReference type="eggNOG" id="COG0457">
    <property type="taxonomic scope" value="Bacteria"/>
</dbReference>
<accession>A0A1I2EB04</accession>
<keyword evidence="3" id="KW-1185">Reference proteome</keyword>
<dbReference type="InterPro" id="IPR045921">
    <property type="entry name" value="DUF6340"/>
</dbReference>
<proteinExistence type="predicted"/>
<organism evidence="2 3">
    <name type="scientific">Thermophagus xiamenensis</name>
    <dbReference type="NCBI Taxonomy" id="385682"/>
    <lineage>
        <taxon>Bacteria</taxon>
        <taxon>Pseudomonadati</taxon>
        <taxon>Bacteroidota</taxon>
        <taxon>Bacteroidia</taxon>
        <taxon>Marinilabiliales</taxon>
        <taxon>Marinilabiliaceae</taxon>
        <taxon>Thermophagus</taxon>
    </lineage>
</organism>
<keyword evidence="1" id="KW-1133">Transmembrane helix</keyword>
<dbReference type="AlphaFoldDB" id="A0A1I2EB04"/>
<dbReference type="PROSITE" id="PS51257">
    <property type="entry name" value="PROKAR_LIPOPROTEIN"/>
    <property type="match status" value="1"/>
</dbReference>
<dbReference type="Proteomes" id="UP000181976">
    <property type="component" value="Unassembled WGS sequence"/>
</dbReference>
<gene>
    <name evidence="2" type="ORF">SAMN05444380_12210</name>
</gene>
<keyword evidence="1" id="KW-0472">Membrane</keyword>
<feature type="transmembrane region" description="Helical" evidence="1">
    <location>
        <begin position="7"/>
        <end position="25"/>
    </location>
</feature>
<keyword evidence="1" id="KW-0812">Transmembrane</keyword>
<dbReference type="OrthoDB" id="1115705at2"/>
<protein>
    <submittedName>
        <fullName evidence="2">Uncharacterized protein</fullName>
    </submittedName>
</protein>
<evidence type="ECO:0000313" key="3">
    <source>
        <dbReference type="Proteomes" id="UP000181976"/>
    </source>
</evidence>
<sequence length="351" mass="40224">MYRIKNWFYFVIALLFSGCVSYSTIGIDVLKPAGVEIPVEIASVVLVDNSPGYFKSDTGIHKIILPGRRAYTVDTIRFKDFGKVAVLTLAEALKDKAFFDSVYVYPGKPVSNSRDKNNFSLSEEVVDSLCNRFNAQGVISLDYYDYNTVLRVDKSSELYYSTLDARSRTRWTIYNGLNGGKVDVYVQRDTIFWDAADYSMNSSVAHLPQYRDALKMAAQNAGVKYADYVAPSWELQSRRFYIKGHPLFYKASEMVSEGKWEEAGRIWYYVYQNGKGKQKARAAFNLALSKEMQGDFLEAAAWAWKGLEEYQNLKSLSANQAEKDFCKFYYMLLARRMQEKKKLDAQYGVEQ</sequence>
<evidence type="ECO:0000313" key="2">
    <source>
        <dbReference type="EMBL" id="SFE90035.1"/>
    </source>
</evidence>
<evidence type="ECO:0000256" key="1">
    <source>
        <dbReference type="SAM" id="Phobius"/>
    </source>
</evidence>
<dbReference type="EMBL" id="FONA01000022">
    <property type="protein sequence ID" value="SFE90035.1"/>
    <property type="molecule type" value="Genomic_DNA"/>
</dbReference>
<dbReference type="InParanoid" id="A0A1I2EB04"/>
<name>A0A1I2EB04_9BACT</name>
<dbReference type="RefSeq" id="WP_010528594.1">
    <property type="nucleotide sequence ID" value="NZ_AFSL01000088.1"/>
</dbReference>
<dbReference type="STRING" id="385682.SAMN05444380_12210"/>
<reference evidence="2 3" key="1">
    <citation type="submission" date="2016-10" db="EMBL/GenBank/DDBJ databases">
        <authorList>
            <person name="de Groot N.N."/>
        </authorList>
    </citation>
    <scope>NUCLEOTIDE SEQUENCE [LARGE SCALE GENOMIC DNA]</scope>
    <source>
        <strain evidence="2 3">DSM 19012</strain>
    </source>
</reference>